<dbReference type="GeneID" id="78570357"/>
<keyword evidence="4" id="KW-1185">Reference proteome</keyword>
<dbReference type="PROSITE" id="PS51257">
    <property type="entry name" value="PROKAR_LIPOPROTEIN"/>
    <property type="match status" value="1"/>
</dbReference>
<dbReference type="EMBL" id="UGTP01000001">
    <property type="protein sequence ID" value="SUC11773.1"/>
    <property type="molecule type" value="Genomic_DNA"/>
</dbReference>
<proteinExistence type="predicted"/>
<evidence type="ECO:0000313" key="2">
    <source>
        <dbReference type="EMBL" id="RAS48039.1"/>
    </source>
</evidence>
<organism evidence="3 5">
    <name type="scientific">Prevotella pallens</name>
    <dbReference type="NCBI Taxonomy" id="60133"/>
    <lineage>
        <taxon>Bacteria</taxon>
        <taxon>Pseudomonadati</taxon>
        <taxon>Bacteroidota</taxon>
        <taxon>Bacteroidia</taxon>
        <taxon>Bacteroidales</taxon>
        <taxon>Prevotellaceae</taxon>
        <taxon>Prevotella</taxon>
    </lineage>
</organism>
<feature type="domain" description="Lipocalin-like" evidence="1">
    <location>
        <begin position="40"/>
        <end position="127"/>
    </location>
</feature>
<dbReference type="RefSeq" id="WP_245944573.1">
    <property type="nucleotide sequence ID" value="NZ_CAJPLF010000038.1"/>
</dbReference>
<dbReference type="Proteomes" id="UP000249852">
    <property type="component" value="Unassembled WGS sequence"/>
</dbReference>
<evidence type="ECO:0000313" key="3">
    <source>
        <dbReference type="EMBL" id="SUC11773.1"/>
    </source>
</evidence>
<dbReference type="AlphaFoldDB" id="A0A379F000"/>
<sequence length="129" mass="14161">MKLRILPFCIISMLFVSSMLFVGCAGLSKKSNTANVDTINIIGRWTTDAPNDSAVKIGIELKVNGVASSINMPTLPYDHWKKVNDSTVAIHGTSVLDGEKTELTDTFDIDKTKQTLNQRGSDIVYKRAN</sequence>
<evidence type="ECO:0000313" key="4">
    <source>
        <dbReference type="Proteomes" id="UP000249852"/>
    </source>
</evidence>
<dbReference type="Gene3D" id="2.40.128.280">
    <property type="match status" value="1"/>
</dbReference>
<gene>
    <name evidence="2" type="ORF">BC673_10293</name>
    <name evidence="3" type="ORF">NCTC13043_00633</name>
</gene>
<name>A0A379F000_9BACT</name>
<dbReference type="InterPro" id="IPR024311">
    <property type="entry name" value="Lipocalin-like"/>
</dbReference>
<reference evidence="3 5" key="2">
    <citation type="submission" date="2018-06" db="EMBL/GenBank/DDBJ databases">
        <authorList>
            <consortium name="Pathogen Informatics"/>
            <person name="Doyle S."/>
        </authorList>
    </citation>
    <scope>NUCLEOTIDE SEQUENCE [LARGE SCALE GENOMIC DNA]</scope>
    <source>
        <strain evidence="3 5">NCTC13043</strain>
    </source>
</reference>
<dbReference type="Pfam" id="PF12702">
    <property type="entry name" value="Lipocalin_3"/>
    <property type="match status" value="1"/>
</dbReference>
<dbReference type="EMBL" id="QLTQ01000002">
    <property type="protein sequence ID" value="RAS48039.1"/>
    <property type="molecule type" value="Genomic_DNA"/>
</dbReference>
<evidence type="ECO:0000313" key="5">
    <source>
        <dbReference type="Proteomes" id="UP000254235"/>
    </source>
</evidence>
<dbReference type="Proteomes" id="UP000254235">
    <property type="component" value="Unassembled WGS sequence"/>
</dbReference>
<accession>A0A379F000</accession>
<reference evidence="2 4" key="1">
    <citation type="submission" date="2018-06" db="EMBL/GenBank/DDBJ databases">
        <title>Genomic Encyclopedia of Archaeal and Bacterial Type Strains, Phase II (KMG-II): from individual species to whole genera.</title>
        <authorList>
            <person name="Goeker M."/>
        </authorList>
    </citation>
    <scope>NUCLEOTIDE SEQUENCE [LARGE SCALE GENOMIC DNA]</scope>
    <source>
        <strain evidence="2 4">DSM 18710</strain>
    </source>
</reference>
<evidence type="ECO:0000259" key="1">
    <source>
        <dbReference type="Pfam" id="PF12702"/>
    </source>
</evidence>
<protein>
    <submittedName>
        <fullName evidence="2 3">Lipocalin-like</fullName>
    </submittedName>
</protein>